<evidence type="ECO:0000313" key="3">
    <source>
        <dbReference type="Proteomes" id="UP000239757"/>
    </source>
</evidence>
<dbReference type="AlphaFoldDB" id="A0A2P5W809"/>
<evidence type="ECO:0000256" key="1">
    <source>
        <dbReference type="SAM" id="MobiDB-lite"/>
    </source>
</evidence>
<protein>
    <submittedName>
        <fullName evidence="2">Uncharacterized protein</fullName>
    </submittedName>
</protein>
<feature type="compositionally biased region" description="Basic and acidic residues" evidence="1">
    <location>
        <begin position="10"/>
        <end position="27"/>
    </location>
</feature>
<evidence type="ECO:0000313" key="2">
    <source>
        <dbReference type="EMBL" id="PPR87211.1"/>
    </source>
</evidence>
<sequence>MGLSESLGDNSRDHGVKGREKEKSVQDREYTFVSEFELAMRPGSKNQRRGNVRKMKKLICLSLKNQTLEEEQLSGRRVEPKLEEKDKSGNSNWAMEDVSNIGFSVVELGLENIERAQDEHREIEEGVGLVVDLGL</sequence>
<gene>
    <name evidence="2" type="ORF">GOBAR_AA33480</name>
</gene>
<organism evidence="2 3">
    <name type="scientific">Gossypium barbadense</name>
    <name type="common">Sea Island cotton</name>
    <name type="synonym">Hibiscus barbadensis</name>
    <dbReference type="NCBI Taxonomy" id="3634"/>
    <lineage>
        <taxon>Eukaryota</taxon>
        <taxon>Viridiplantae</taxon>
        <taxon>Streptophyta</taxon>
        <taxon>Embryophyta</taxon>
        <taxon>Tracheophyta</taxon>
        <taxon>Spermatophyta</taxon>
        <taxon>Magnoliopsida</taxon>
        <taxon>eudicotyledons</taxon>
        <taxon>Gunneridae</taxon>
        <taxon>Pentapetalae</taxon>
        <taxon>rosids</taxon>
        <taxon>malvids</taxon>
        <taxon>Malvales</taxon>
        <taxon>Malvaceae</taxon>
        <taxon>Malvoideae</taxon>
        <taxon>Gossypium</taxon>
    </lineage>
</organism>
<accession>A0A2P5W809</accession>
<proteinExistence type="predicted"/>
<reference evidence="2 3" key="1">
    <citation type="submission" date="2015-01" db="EMBL/GenBank/DDBJ databases">
        <title>Genome of allotetraploid Gossypium barbadense reveals genomic plasticity and fiber elongation in cotton evolution.</title>
        <authorList>
            <person name="Chen X."/>
            <person name="Liu X."/>
            <person name="Zhao B."/>
            <person name="Zheng H."/>
            <person name="Hu Y."/>
            <person name="Lu G."/>
            <person name="Yang C."/>
            <person name="Chen J."/>
            <person name="Shan C."/>
            <person name="Zhang L."/>
            <person name="Zhou Y."/>
            <person name="Wang L."/>
            <person name="Guo W."/>
            <person name="Bai Y."/>
            <person name="Ruan J."/>
            <person name="Shangguan X."/>
            <person name="Mao Y."/>
            <person name="Jiang J."/>
            <person name="Zhu Y."/>
            <person name="Lei J."/>
            <person name="Kang H."/>
            <person name="Chen S."/>
            <person name="He X."/>
            <person name="Wang R."/>
            <person name="Wang Y."/>
            <person name="Chen J."/>
            <person name="Wang L."/>
            <person name="Yu S."/>
            <person name="Wang B."/>
            <person name="Wei J."/>
            <person name="Song S."/>
            <person name="Lu X."/>
            <person name="Gao Z."/>
            <person name="Gu W."/>
            <person name="Deng X."/>
            <person name="Ma D."/>
            <person name="Wang S."/>
            <person name="Liang W."/>
            <person name="Fang L."/>
            <person name="Cai C."/>
            <person name="Zhu X."/>
            <person name="Zhou B."/>
            <person name="Zhang Y."/>
            <person name="Chen Z."/>
            <person name="Xu S."/>
            <person name="Zhu R."/>
            <person name="Wang S."/>
            <person name="Zhang T."/>
            <person name="Zhao G."/>
        </authorList>
    </citation>
    <scope>NUCLEOTIDE SEQUENCE [LARGE SCALE GENOMIC DNA]</scope>
    <source>
        <strain evidence="3">cv. Xinhai21</strain>
        <tissue evidence="2">Leaf</tissue>
    </source>
</reference>
<dbReference type="EMBL" id="KZ668674">
    <property type="protein sequence ID" value="PPR87211.1"/>
    <property type="molecule type" value="Genomic_DNA"/>
</dbReference>
<feature type="region of interest" description="Disordered" evidence="1">
    <location>
        <begin position="1"/>
        <end position="27"/>
    </location>
</feature>
<feature type="region of interest" description="Disordered" evidence="1">
    <location>
        <begin position="70"/>
        <end position="93"/>
    </location>
</feature>
<dbReference type="Proteomes" id="UP000239757">
    <property type="component" value="Unassembled WGS sequence"/>
</dbReference>
<name>A0A2P5W809_GOSBA</name>
<dbReference type="OrthoDB" id="10471909at2759"/>
<feature type="compositionally biased region" description="Basic and acidic residues" evidence="1">
    <location>
        <begin position="73"/>
        <end position="88"/>
    </location>
</feature>